<dbReference type="InterPro" id="IPR008766">
    <property type="entry name" value="Replication_gene_A-like"/>
</dbReference>
<evidence type="ECO:0000256" key="3">
    <source>
        <dbReference type="ARBA" id="ARBA00022705"/>
    </source>
</evidence>
<evidence type="ECO:0000313" key="10">
    <source>
        <dbReference type="Proteomes" id="UP000005317"/>
    </source>
</evidence>
<dbReference type="GO" id="GO:0006260">
    <property type="term" value="P:DNA replication"/>
    <property type="evidence" value="ECO:0007669"/>
    <property type="project" value="UniProtKB-KW"/>
</dbReference>
<dbReference type="AlphaFoldDB" id="A0A656HHL9"/>
<organism evidence="9 10">
    <name type="scientific">Thiothrix nivea (strain ATCC 35100 / DSM 5205 / JP2)</name>
    <dbReference type="NCBI Taxonomy" id="870187"/>
    <lineage>
        <taxon>Bacteria</taxon>
        <taxon>Pseudomonadati</taxon>
        <taxon>Pseudomonadota</taxon>
        <taxon>Gammaproteobacteria</taxon>
        <taxon>Thiotrichales</taxon>
        <taxon>Thiotrichaceae</taxon>
        <taxon>Thiothrix</taxon>
    </lineage>
</organism>
<dbReference type="EMBL" id="JH651384">
    <property type="protein sequence ID" value="EIJ34709.1"/>
    <property type="molecule type" value="Genomic_DNA"/>
</dbReference>
<name>A0A656HHL9_THINJ</name>
<reference evidence="10" key="1">
    <citation type="journal article" date="2011" name="Stand. Genomic Sci.">
        <title>Genome sequence of the filamentous, gliding Thiothrix nivea neotype strain (JP2(T)).</title>
        <authorList>
            <person name="Lapidus A."/>
            <person name="Nolan M."/>
            <person name="Lucas S."/>
            <person name="Glavina Del Rio T."/>
            <person name="Tice H."/>
            <person name="Cheng J.F."/>
            <person name="Tapia R."/>
            <person name="Han C."/>
            <person name="Goodwin L."/>
            <person name="Pitluck S."/>
            <person name="Liolios K."/>
            <person name="Pagani I."/>
            <person name="Ivanova N."/>
            <person name="Huntemann M."/>
            <person name="Mavromatis K."/>
            <person name="Mikhailova N."/>
            <person name="Pati A."/>
            <person name="Chen A."/>
            <person name="Palaniappan K."/>
            <person name="Land M."/>
            <person name="Brambilla E.M."/>
            <person name="Rohde M."/>
            <person name="Abt B."/>
            <person name="Verbarg S."/>
            <person name="Goker M."/>
            <person name="Bristow J."/>
            <person name="Eisen J.A."/>
            <person name="Markowitz V."/>
            <person name="Hugenholtz P."/>
            <person name="Kyrpides N.C."/>
            <person name="Klenk H.P."/>
            <person name="Woyke T."/>
        </authorList>
    </citation>
    <scope>NUCLEOTIDE SEQUENCE [LARGE SCALE GENOMIC DNA]</scope>
    <source>
        <strain evidence="10">ATCC 35100 / DSM 5205 / JP2</strain>
    </source>
</reference>
<comment type="function">
    <text evidence="1">Possible endonuclease which induces a single-strand cut and initiates DNA replication.</text>
</comment>
<keyword evidence="6" id="KW-0378">Hydrolase</keyword>
<dbReference type="OrthoDB" id="5568266at2"/>
<keyword evidence="5" id="KW-0255">Endonuclease</keyword>
<feature type="domain" description="Replication gene A protein-like" evidence="8">
    <location>
        <begin position="125"/>
        <end position="375"/>
    </location>
</feature>
<proteinExistence type="inferred from homology"/>
<accession>A0A656HHL9</accession>
<dbReference type="Proteomes" id="UP000005317">
    <property type="component" value="Unassembled WGS sequence"/>
</dbReference>
<evidence type="ECO:0000256" key="2">
    <source>
        <dbReference type="ARBA" id="ARBA00009260"/>
    </source>
</evidence>
<sequence precursor="true">MMQPTMHHHPQDGGFIASQLAQLPEGYHQQIGREYSHRYQTAGQHDGERRRNANLFMLDLTGQAGGRVFTLSDEEIRRKADRLALECRRLMKLAGDQDKAVTVGLGFFQSAGFDPQGMAGFDATGITARLADPQYWKRKLLRRQDREQEAFAIRLGVVHRGRGLYVSDAMFNTVQTRIASSIKALAALEAVNEETGETVDMLTVMKGSVANPEVRRVELMVRMRGFEEAAKQAGHVGTFYTITCPSKFHRFTTDENGKPADNPNYQGATPRDGQTYLNAIWRRIRAKLKRDGLTAYGFRVAEPHHDGCPHWHLLLFTPPHQCKAVTAILRAYTMQEDGSEAGAAKYRFKAVEIDASKGSATGYIAKYVSKNINGYGVDEDFEGGIDAADSAQRVRAWASLWGIRQFQQCGGAPVGVWRELRRLQTAPDGLLEEARQAADAGDWCAYLQLQGGVSALRKEQPLRVYTVERVDTATGEVISNKYGEITGKVEGVDLLGMAQVQTRLHVWRIQAKANQPQPETAFDQAHYVDGFDILTPATPAPMPVSGIRFPASSSGAAAPPRSPVNNCTQPWQEGQVWGVQP</sequence>
<comment type="similarity">
    <text evidence="2">Belongs to the phage GPA family.</text>
</comment>
<protein>
    <submittedName>
        <fullName evidence="9">Replication protein A</fullName>
    </submittedName>
</protein>
<evidence type="ECO:0000259" key="8">
    <source>
        <dbReference type="Pfam" id="PF05840"/>
    </source>
</evidence>
<keyword evidence="10" id="KW-1185">Reference proteome</keyword>
<evidence type="ECO:0000256" key="5">
    <source>
        <dbReference type="ARBA" id="ARBA00022759"/>
    </source>
</evidence>
<dbReference type="RefSeq" id="WP_002708633.1">
    <property type="nucleotide sequence ID" value="NZ_JH651384.1"/>
</dbReference>
<feature type="region of interest" description="Disordered" evidence="7">
    <location>
        <begin position="551"/>
        <end position="581"/>
    </location>
</feature>
<dbReference type="Pfam" id="PF05840">
    <property type="entry name" value="Phage_GPA"/>
    <property type="match status" value="1"/>
</dbReference>
<evidence type="ECO:0000256" key="1">
    <source>
        <dbReference type="ARBA" id="ARBA00003293"/>
    </source>
</evidence>
<dbReference type="GO" id="GO:0004519">
    <property type="term" value="F:endonuclease activity"/>
    <property type="evidence" value="ECO:0007669"/>
    <property type="project" value="UniProtKB-KW"/>
</dbReference>
<evidence type="ECO:0000313" key="9">
    <source>
        <dbReference type="EMBL" id="EIJ34709.1"/>
    </source>
</evidence>
<gene>
    <name evidence="9" type="ORF">Thini_2142</name>
</gene>
<evidence type="ECO:0000256" key="7">
    <source>
        <dbReference type="SAM" id="MobiDB-lite"/>
    </source>
</evidence>
<keyword evidence="4" id="KW-0540">Nuclease</keyword>
<keyword evidence="3" id="KW-0235">DNA replication</keyword>
<evidence type="ECO:0000256" key="4">
    <source>
        <dbReference type="ARBA" id="ARBA00022722"/>
    </source>
</evidence>
<dbReference type="GO" id="GO:0016787">
    <property type="term" value="F:hydrolase activity"/>
    <property type="evidence" value="ECO:0007669"/>
    <property type="project" value="UniProtKB-KW"/>
</dbReference>
<evidence type="ECO:0000256" key="6">
    <source>
        <dbReference type="ARBA" id="ARBA00022801"/>
    </source>
</evidence>